<name>A0ABQ1P088_9ENTE</name>
<dbReference type="EMBL" id="BMKI01000003">
    <property type="protein sequence ID" value="GGC88330.1"/>
    <property type="molecule type" value="Genomic_DNA"/>
</dbReference>
<evidence type="ECO:0000259" key="1">
    <source>
        <dbReference type="PROSITE" id="PS50943"/>
    </source>
</evidence>
<dbReference type="Gene3D" id="1.10.260.40">
    <property type="entry name" value="lambda repressor-like DNA-binding domains"/>
    <property type="match status" value="1"/>
</dbReference>
<protein>
    <recommendedName>
        <fullName evidence="1">HTH cro/C1-type domain-containing protein</fullName>
    </recommendedName>
</protein>
<proteinExistence type="predicted"/>
<dbReference type="Proteomes" id="UP000630615">
    <property type="component" value="Unassembled WGS sequence"/>
</dbReference>
<evidence type="ECO:0000313" key="3">
    <source>
        <dbReference type="Proteomes" id="UP000630615"/>
    </source>
</evidence>
<reference evidence="3" key="1">
    <citation type="journal article" date="2019" name="Int. J. Syst. Evol. Microbiol.">
        <title>The Global Catalogue of Microorganisms (GCM) 10K type strain sequencing project: providing services to taxonomists for standard genome sequencing and annotation.</title>
        <authorList>
            <consortium name="The Broad Institute Genomics Platform"/>
            <consortium name="The Broad Institute Genome Sequencing Center for Infectious Disease"/>
            <person name="Wu L."/>
            <person name="Ma J."/>
        </authorList>
    </citation>
    <scope>NUCLEOTIDE SEQUENCE [LARGE SCALE GENOMIC DNA]</scope>
    <source>
        <strain evidence="3">CGMCC 1.15942</strain>
    </source>
</reference>
<accession>A0ABQ1P088</accession>
<feature type="domain" description="HTH cro/C1-type" evidence="1">
    <location>
        <begin position="17"/>
        <end position="65"/>
    </location>
</feature>
<dbReference type="SMART" id="SM00530">
    <property type="entry name" value="HTH_XRE"/>
    <property type="match status" value="1"/>
</dbReference>
<dbReference type="Pfam" id="PF01381">
    <property type="entry name" value="HTH_3"/>
    <property type="match status" value="1"/>
</dbReference>
<dbReference type="InterPro" id="IPR010982">
    <property type="entry name" value="Lambda_DNA-bd_dom_sf"/>
</dbReference>
<organism evidence="2 3">
    <name type="scientific">Enterococcus wangshanyuanii</name>
    <dbReference type="NCBI Taxonomy" id="2005703"/>
    <lineage>
        <taxon>Bacteria</taxon>
        <taxon>Bacillati</taxon>
        <taxon>Bacillota</taxon>
        <taxon>Bacilli</taxon>
        <taxon>Lactobacillales</taxon>
        <taxon>Enterococcaceae</taxon>
        <taxon>Enterococcus</taxon>
    </lineage>
</organism>
<gene>
    <name evidence="2" type="ORF">GCM10011573_17430</name>
</gene>
<dbReference type="SUPFAM" id="SSF47413">
    <property type="entry name" value="lambda repressor-like DNA-binding domains"/>
    <property type="match status" value="1"/>
</dbReference>
<dbReference type="PROSITE" id="PS50943">
    <property type="entry name" value="HTH_CROC1"/>
    <property type="match status" value="1"/>
</dbReference>
<comment type="caution">
    <text evidence="2">The sequence shown here is derived from an EMBL/GenBank/DDBJ whole genome shotgun (WGS) entry which is preliminary data.</text>
</comment>
<dbReference type="CDD" id="cd00093">
    <property type="entry name" value="HTH_XRE"/>
    <property type="match status" value="1"/>
</dbReference>
<evidence type="ECO:0000313" key="2">
    <source>
        <dbReference type="EMBL" id="GGC88330.1"/>
    </source>
</evidence>
<keyword evidence="3" id="KW-1185">Reference proteome</keyword>
<dbReference type="InterPro" id="IPR001387">
    <property type="entry name" value="Cro/C1-type_HTH"/>
</dbReference>
<dbReference type="RefSeq" id="WP_088271230.1">
    <property type="nucleotide sequence ID" value="NZ_BMKI01000003.1"/>
</dbReference>
<sequence>MKKNTGFPKLKLYIKAEKKMTQGELADAIGMDRAALNSRLNGRVEFSLSEVRDICLYLKVSSDTFFLNPEVSYSITKQSA</sequence>